<evidence type="ECO:0000313" key="5">
    <source>
        <dbReference type="EMBL" id="TKR65835.1"/>
    </source>
</evidence>
<proteinExistence type="predicted"/>
<dbReference type="GO" id="GO:0000209">
    <property type="term" value="P:protein polyubiquitination"/>
    <property type="evidence" value="ECO:0007669"/>
    <property type="project" value="TreeGrafter"/>
</dbReference>
<dbReference type="PROSITE" id="PS50237">
    <property type="entry name" value="HECT"/>
    <property type="match status" value="1"/>
</dbReference>
<dbReference type="Gene3D" id="3.30.2410.10">
    <property type="entry name" value="Hect, E3 ligase catalytic domain"/>
    <property type="match status" value="1"/>
</dbReference>
<dbReference type="PANTHER" id="PTHR45670:SF10">
    <property type="entry name" value="E3 UBIQUITIN-PROTEIN LIGASE UPL4"/>
    <property type="match status" value="1"/>
</dbReference>
<gene>
    <name evidence="5" type="ORF">D5086_0000317040</name>
</gene>
<feature type="domain" description="HECT" evidence="4">
    <location>
        <begin position="91"/>
        <end position="153"/>
    </location>
</feature>
<dbReference type="GO" id="GO:0043161">
    <property type="term" value="P:proteasome-mediated ubiquitin-dependent protein catabolic process"/>
    <property type="evidence" value="ECO:0007669"/>
    <property type="project" value="TreeGrafter"/>
</dbReference>
<dbReference type="InterPro" id="IPR035983">
    <property type="entry name" value="Hect_E3_ubiquitin_ligase"/>
</dbReference>
<reference evidence="5" key="1">
    <citation type="submission" date="2018-10" db="EMBL/GenBank/DDBJ databases">
        <title>Population genomic analysis revealed the cold adaptation of white poplar.</title>
        <authorList>
            <person name="Liu Y.-J."/>
        </authorList>
    </citation>
    <scope>NUCLEOTIDE SEQUENCE [LARGE SCALE GENOMIC DNA]</scope>
    <source>
        <strain evidence="5">PAL-ZL1</strain>
    </source>
</reference>
<accession>A0A4V5ZZB9</accession>
<comment type="caution">
    <text evidence="3">Lacks conserved residue(s) required for the propagation of feature annotation.</text>
</comment>
<keyword evidence="2 3" id="KW-0833">Ubl conjugation pathway</keyword>
<sequence>MAGCWIYHSPKSSISFFFSRIEDLCLDFTLPGYADYILSFDEDHKIVNMGNLEVYVSHIVDATIHTGISRQVEAFKSGLTRYCSLVMELQLLEIIKEFEYEQRRLFLQFVTGAPRLPTRGSASLNPKLTIVRKVCDIDILPSIDYSHYSITYPLGALYSIAATVKMWTFPV</sequence>
<name>A0A4V5ZZB9_POPAL</name>
<dbReference type="InterPro" id="IPR000569">
    <property type="entry name" value="HECT_dom"/>
</dbReference>
<dbReference type="Pfam" id="PF00632">
    <property type="entry name" value="HECT"/>
    <property type="match status" value="2"/>
</dbReference>
<dbReference type="PANTHER" id="PTHR45670">
    <property type="entry name" value="E3 UBIQUITIN-PROTEIN LIGASE TRIP12"/>
    <property type="match status" value="1"/>
</dbReference>
<dbReference type="SUPFAM" id="SSF56204">
    <property type="entry name" value="Hect, E3 ligase catalytic domain"/>
    <property type="match status" value="1"/>
</dbReference>
<dbReference type="AlphaFoldDB" id="A0A4V5ZZB9"/>
<organism evidence="5">
    <name type="scientific">Populus alba</name>
    <name type="common">White poplar</name>
    <dbReference type="NCBI Taxonomy" id="43335"/>
    <lineage>
        <taxon>Eukaryota</taxon>
        <taxon>Viridiplantae</taxon>
        <taxon>Streptophyta</taxon>
        <taxon>Embryophyta</taxon>
        <taxon>Tracheophyta</taxon>
        <taxon>Spermatophyta</taxon>
        <taxon>Magnoliopsida</taxon>
        <taxon>eudicotyledons</taxon>
        <taxon>Gunneridae</taxon>
        <taxon>Pentapetalae</taxon>
        <taxon>rosids</taxon>
        <taxon>fabids</taxon>
        <taxon>Malpighiales</taxon>
        <taxon>Salicaceae</taxon>
        <taxon>Saliceae</taxon>
        <taxon>Populus</taxon>
    </lineage>
</organism>
<dbReference type="GO" id="GO:0061630">
    <property type="term" value="F:ubiquitin protein ligase activity"/>
    <property type="evidence" value="ECO:0007669"/>
    <property type="project" value="InterPro"/>
</dbReference>
<dbReference type="STRING" id="43335.A0A4V5ZZB9"/>
<comment type="caution">
    <text evidence="5">The sequence shown here is derived from an EMBL/GenBank/DDBJ whole genome shotgun (WGS) entry which is preliminary data.</text>
</comment>
<evidence type="ECO:0000256" key="3">
    <source>
        <dbReference type="PROSITE-ProRule" id="PRU00104"/>
    </source>
</evidence>
<keyword evidence="1" id="KW-0808">Transferase</keyword>
<dbReference type="EMBL" id="RCHU01001238">
    <property type="protein sequence ID" value="TKR65835.1"/>
    <property type="molecule type" value="Genomic_DNA"/>
</dbReference>
<evidence type="ECO:0000259" key="4">
    <source>
        <dbReference type="PROSITE" id="PS50237"/>
    </source>
</evidence>
<evidence type="ECO:0000256" key="2">
    <source>
        <dbReference type="ARBA" id="ARBA00022786"/>
    </source>
</evidence>
<dbReference type="InterPro" id="IPR045322">
    <property type="entry name" value="HECTD1/TRIP12-like"/>
</dbReference>
<evidence type="ECO:0000256" key="1">
    <source>
        <dbReference type="ARBA" id="ARBA00022679"/>
    </source>
</evidence>
<protein>
    <recommendedName>
        <fullName evidence="4">HECT domain-containing protein</fullName>
    </recommendedName>
</protein>